<organism evidence="3 4">
    <name type="scientific">Plasmopara halstedii</name>
    <name type="common">Downy mildew of sunflower</name>
    <dbReference type="NCBI Taxonomy" id="4781"/>
    <lineage>
        <taxon>Eukaryota</taxon>
        <taxon>Sar</taxon>
        <taxon>Stramenopiles</taxon>
        <taxon>Oomycota</taxon>
        <taxon>Peronosporomycetes</taxon>
        <taxon>Peronosporales</taxon>
        <taxon>Peronosporaceae</taxon>
        <taxon>Plasmopara</taxon>
    </lineage>
</organism>
<dbReference type="InterPro" id="IPR001478">
    <property type="entry name" value="PDZ"/>
</dbReference>
<dbReference type="Gene3D" id="2.30.42.10">
    <property type="match status" value="3"/>
</dbReference>
<accession>A0A0P1A750</accession>
<evidence type="ECO:0000313" key="3">
    <source>
        <dbReference type="EMBL" id="CEG36085.1"/>
    </source>
</evidence>
<proteinExistence type="predicted"/>
<dbReference type="SUPFAM" id="SSF50156">
    <property type="entry name" value="PDZ domain-like"/>
    <property type="match status" value="4"/>
</dbReference>
<keyword evidence="4" id="KW-1185">Reference proteome</keyword>
<dbReference type="EMBL" id="CCYD01000109">
    <property type="protein sequence ID" value="CEG36085.1"/>
    <property type="molecule type" value="Genomic_DNA"/>
</dbReference>
<dbReference type="RefSeq" id="XP_024572454.1">
    <property type="nucleotide sequence ID" value="XM_024715902.1"/>
</dbReference>
<feature type="compositionally biased region" description="Polar residues" evidence="1">
    <location>
        <begin position="408"/>
        <end position="420"/>
    </location>
</feature>
<dbReference type="PANTHER" id="PTHR19964:SF92">
    <property type="entry name" value="PATJ HOMOLOG"/>
    <property type="match status" value="1"/>
</dbReference>
<protein>
    <submittedName>
        <fullName evidence="3">PDZ domain</fullName>
    </submittedName>
</protein>
<dbReference type="OMA" id="PPKQKFK"/>
<dbReference type="OrthoDB" id="67717at2759"/>
<feature type="domain" description="PDZ" evidence="2">
    <location>
        <begin position="583"/>
        <end position="663"/>
    </location>
</feature>
<dbReference type="AlphaFoldDB" id="A0A0P1A750"/>
<feature type="domain" description="PDZ" evidence="2">
    <location>
        <begin position="326"/>
        <end position="400"/>
    </location>
</feature>
<feature type="domain" description="PDZ" evidence="2">
    <location>
        <begin position="157"/>
        <end position="236"/>
    </location>
</feature>
<dbReference type="Proteomes" id="UP000054928">
    <property type="component" value="Unassembled WGS sequence"/>
</dbReference>
<evidence type="ECO:0000256" key="1">
    <source>
        <dbReference type="SAM" id="MobiDB-lite"/>
    </source>
</evidence>
<name>A0A0P1A750_PLAHL</name>
<reference evidence="4" key="1">
    <citation type="submission" date="2014-09" db="EMBL/GenBank/DDBJ databases">
        <authorList>
            <person name="Sharma Rahul"/>
            <person name="Thines Marco"/>
        </authorList>
    </citation>
    <scope>NUCLEOTIDE SEQUENCE [LARGE SCALE GENOMIC DNA]</scope>
</reference>
<evidence type="ECO:0000259" key="2">
    <source>
        <dbReference type="PROSITE" id="PS50106"/>
    </source>
</evidence>
<dbReference type="SMART" id="SM00228">
    <property type="entry name" value="PDZ"/>
    <property type="match status" value="4"/>
</dbReference>
<dbReference type="PANTHER" id="PTHR19964">
    <property type="entry name" value="MULTIPLE PDZ DOMAIN PROTEIN"/>
    <property type="match status" value="1"/>
</dbReference>
<dbReference type="CDD" id="cd00136">
    <property type="entry name" value="PDZ_canonical"/>
    <property type="match status" value="1"/>
</dbReference>
<feature type="region of interest" description="Disordered" evidence="1">
    <location>
        <begin position="399"/>
        <end position="425"/>
    </location>
</feature>
<sequence>MPLNHLRSVFFSKKKKNDKHSSFADSTALMMSQSAGCRPSTWSQNTWSSNHDDFRCLRFLVWNGGAPGFTLTTSRESEAASTSDEDAELVVDRITSLKVWEAGVRPGDVLETVSGKRVHTMDTEAAIVLVQMSKSPSIIRFRSPRFGKRVHFNIHLGRQKLGIYFSGDGRRDVPIVTRVSQSIQKLSDVSTSPRIRVGDVLVSVNGKDAVTLGLNVVTKYLETCPRPLTLTFERYKKDGSSDHCFYSQPASEEMDEHFRHLNSLRRAVPKLALPALTREVANLRSRQFFNALKSSVSHSAYPRLQQADDKPKTSGSSHEILITWIEGPLGLTLIEDDISGAVIVNRLTGKGSSVNLARLRHGYQLLSINGERLRRRTLDELHQDLVSLRKPVKLLFKSEKTNDEESSSQECSNPLSPNNLSDRDVGLNEGAHRELASTSVAECPRSQQIPSSHVENEYEVAWTTSQLGLELELPHSWTRGDSSTSCKYPIVRKILKKSTLDLPPDAIGHLLISVNNQKASRLSTKDFRMLLRLASRPAVLRFRRQDGVPGFKRTFLSNISTDRGEGMHANDTAFELVYTILWSKGKLGILFACYDDADHQNAVGVYVKHIGPGQAQSSKLVAVGDILISINGQNLPPKPTFKRTMRSLTNFKQPVTLGFRRLSVERSAK</sequence>
<evidence type="ECO:0000313" key="4">
    <source>
        <dbReference type="Proteomes" id="UP000054928"/>
    </source>
</evidence>
<dbReference type="InterPro" id="IPR036034">
    <property type="entry name" value="PDZ_sf"/>
</dbReference>
<dbReference type="PROSITE" id="PS50106">
    <property type="entry name" value="PDZ"/>
    <property type="match status" value="3"/>
</dbReference>
<dbReference type="GeneID" id="36395460"/>
<dbReference type="InterPro" id="IPR051342">
    <property type="entry name" value="PDZ_scaffold"/>
</dbReference>